<dbReference type="OrthoDB" id="504536at2759"/>
<dbReference type="AlphaFoldDB" id="A0A383WIG6"/>
<reference evidence="1 2" key="1">
    <citation type="submission" date="2016-10" db="EMBL/GenBank/DDBJ databases">
        <authorList>
            <person name="Cai Z."/>
        </authorList>
    </citation>
    <scope>NUCLEOTIDE SEQUENCE [LARGE SCALE GENOMIC DNA]</scope>
</reference>
<evidence type="ECO:0000313" key="2">
    <source>
        <dbReference type="Proteomes" id="UP000256970"/>
    </source>
</evidence>
<organism evidence="1 2">
    <name type="scientific">Tetradesmus obliquus</name>
    <name type="common">Green alga</name>
    <name type="synonym">Acutodesmus obliquus</name>
    <dbReference type="NCBI Taxonomy" id="3088"/>
    <lineage>
        <taxon>Eukaryota</taxon>
        <taxon>Viridiplantae</taxon>
        <taxon>Chlorophyta</taxon>
        <taxon>core chlorophytes</taxon>
        <taxon>Chlorophyceae</taxon>
        <taxon>CS clade</taxon>
        <taxon>Sphaeropleales</taxon>
        <taxon>Scenedesmaceae</taxon>
        <taxon>Tetradesmus</taxon>
    </lineage>
</organism>
<evidence type="ECO:0000313" key="1">
    <source>
        <dbReference type="EMBL" id="SZX76939.1"/>
    </source>
</evidence>
<name>A0A383WIG6_TETOB</name>
<keyword evidence="2" id="KW-1185">Reference proteome</keyword>
<protein>
    <submittedName>
        <fullName evidence="1">Uncharacterized protein</fullName>
    </submittedName>
</protein>
<dbReference type="Proteomes" id="UP000256970">
    <property type="component" value="Unassembled WGS sequence"/>
</dbReference>
<sequence>MRQTTRGPKIFLSLLALCYLEIVLWTACLLFTAQGSALPGEALAGQVYLRRETSNLKTFAGGRDQPPLLFDELALHLLLEHHQQLEHLSLKQQFNAQSDVASSLLLQPHAQSLRAFPAFQGLPAPFTGVQAID</sequence>
<gene>
    <name evidence="1" type="ORF">BQ4739_LOCUS17302</name>
</gene>
<accession>A0A383WIG6</accession>
<proteinExistence type="predicted"/>
<dbReference type="EMBL" id="FNXT01001270">
    <property type="protein sequence ID" value="SZX76939.1"/>
    <property type="molecule type" value="Genomic_DNA"/>
</dbReference>